<name>A0ABP6T301_9ACTN</name>
<accession>A0ABP6T301</accession>
<comment type="caution">
    <text evidence="1">The sequence shown here is derived from an EMBL/GenBank/DDBJ whole genome shotgun (WGS) entry which is preliminary data.</text>
</comment>
<proteinExistence type="predicted"/>
<organism evidence="1 2">
    <name type="scientific">Cryptosporangium minutisporangium</name>
    <dbReference type="NCBI Taxonomy" id="113569"/>
    <lineage>
        <taxon>Bacteria</taxon>
        <taxon>Bacillati</taxon>
        <taxon>Actinomycetota</taxon>
        <taxon>Actinomycetes</taxon>
        <taxon>Cryptosporangiales</taxon>
        <taxon>Cryptosporangiaceae</taxon>
        <taxon>Cryptosporangium</taxon>
    </lineage>
</organism>
<gene>
    <name evidence="1" type="ORF">GCM10020369_51210</name>
</gene>
<dbReference type="SUPFAM" id="SSF53187">
    <property type="entry name" value="Zn-dependent exopeptidases"/>
    <property type="match status" value="1"/>
</dbReference>
<sequence>MLGELAGTASPHGGERPLAEAFAAWASSRWPSIDWRVRPLGGDSASVLATTGDGPADVVLYSHLDTSLTGDPAMDAAITGRDDPVPPYRHEGDTVSGFGLGVAKAPAAAAGVAFARAAEQASGTAHLLLAARGTHRWGVHDTGVTEYLTAFPRPRAAVVAKGGPPGVLRQEPAALYLRIRLEAGWGPLMLPGLLRPPGGLLSQAGALLAAVQSWGSNYVADATQQALRVDPSRQDGASFGLGALRAGSPEKPDLAPAALELHCYLVLPGPVEPGAAAASLRAALSGFDGVSVDELLLGDGPGTPADAPIVRVACDAYSSEFHPHTPGYSAPPISGWTGSTDGVAFRAAGVPTARLGPRPAPNTGDPRVDTFSVSELARWCRVYERILVSR</sequence>
<evidence type="ECO:0000313" key="2">
    <source>
        <dbReference type="Proteomes" id="UP001501676"/>
    </source>
</evidence>
<dbReference type="Proteomes" id="UP001501676">
    <property type="component" value="Unassembled WGS sequence"/>
</dbReference>
<evidence type="ECO:0000313" key="1">
    <source>
        <dbReference type="EMBL" id="GAA3391834.1"/>
    </source>
</evidence>
<reference evidence="2" key="1">
    <citation type="journal article" date="2019" name="Int. J. Syst. Evol. Microbiol.">
        <title>The Global Catalogue of Microorganisms (GCM) 10K type strain sequencing project: providing services to taxonomists for standard genome sequencing and annotation.</title>
        <authorList>
            <consortium name="The Broad Institute Genomics Platform"/>
            <consortium name="The Broad Institute Genome Sequencing Center for Infectious Disease"/>
            <person name="Wu L."/>
            <person name="Ma J."/>
        </authorList>
    </citation>
    <scope>NUCLEOTIDE SEQUENCE [LARGE SCALE GENOMIC DNA]</scope>
    <source>
        <strain evidence="2">JCM 9458</strain>
    </source>
</reference>
<dbReference type="RefSeq" id="WP_345730756.1">
    <property type="nucleotide sequence ID" value="NZ_BAAAYN010000035.1"/>
</dbReference>
<dbReference type="Gene3D" id="3.40.630.10">
    <property type="entry name" value="Zn peptidases"/>
    <property type="match status" value="2"/>
</dbReference>
<evidence type="ECO:0008006" key="3">
    <source>
        <dbReference type="Google" id="ProtNLM"/>
    </source>
</evidence>
<keyword evidence="2" id="KW-1185">Reference proteome</keyword>
<protein>
    <recommendedName>
        <fullName evidence="3">M20/M25/M40 family metallo-hydrolase</fullName>
    </recommendedName>
</protein>
<dbReference type="EMBL" id="BAAAYN010000035">
    <property type="protein sequence ID" value="GAA3391834.1"/>
    <property type="molecule type" value="Genomic_DNA"/>
</dbReference>